<evidence type="ECO:0000259" key="14">
    <source>
        <dbReference type="PROSITE" id="PS50109"/>
    </source>
</evidence>
<dbReference type="InterPro" id="IPR003594">
    <property type="entry name" value="HATPase_dom"/>
</dbReference>
<evidence type="ECO:0000256" key="12">
    <source>
        <dbReference type="SAM" id="Coils"/>
    </source>
</evidence>
<keyword evidence="13" id="KW-0812">Transmembrane</keyword>
<proteinExistence type="predicted"/>
<keyword evidence="4" id="KW-1003">Cell membrane</keyword>
<keyword evidence="17" id="KW-1185">Reference proteome</keyword>
<dbReference type="Gene3D" id="6.10.340.10">
    <property type="match status" value="1"/>
</dbReference>
<dbReference type="InterPro" id="IPR004358">
    <property type="entry name" value="Sig_transdc_His_kin-like_C"/>
</dbReference>
<sequence length="583" mass="66328">MNRDSLRPISLRSKVIITAVLCLLIPAASALSLSSYWTQNVLKRQAIDNAEASMDVVHQYVLTLIQNMIYISNKIQFDPEINSILLQNKAFEKSKSQQRDPQIWMGERKIGQFLDNLLMDDSLYITLLLEDGTSMTNYAYKSMNPSRYLDEAWFPKLNELTALETFWVGAHRMYMQGRPHSLTIARAIKGPFDKPYAYLIISLPEEKVRKVLQTYDSNQQIMIVDSGGLILSHNDSSKIGTALAYDESELYVSSKALSFGGWQIVSLVPYNHITRFITQLFRSIGIFQLILFSLFVILIVYMMDRFTKPVLKLARLASKIDSGNLEFRSHIKGRDEVGILGTSFDSMLSRIQVMIRQIETEQNLKRQMELEMLQAQLQPHFLFNILNSIRINSMSQGHDETAGLLLSLSSFLRMTINRNNEWVRLEEELETMTHYVKLMNFRHRETIRFEMYCSSDSSVFKVPRLLLQPIVENAILHGLEHTGGTITVSCWVEEEHLIVAVKDSGKGMPREEVEQLQSGLADGKHKPHAGIGLTNVYDRMRLSYGTDCGINIESTVGFGTTIRLSMPISGGGEFDVQADARRG</sequence>
<organism evidence="16 17">
    <name type="scientific">Paenibacillus filicis</name>
    <dbReference type="NCBI Taxonomy" id="669464"/>
    <lineage>
        <taxon>Bacteria</taxon>
        <taxon>Bacillati</taxon>
        <taxon>Bacillota</taxon>
        <taxon>Bacilli</taxon>
        <taxon>Bacillales</taxon>
        <taxon>Paenibacillaceae</taxon>
        <taxon>Paenibacillus</taxon>
    </lineage>
</organism>
<feature type="domain" description="Histidine kinase" evidence="14">
    <location>
        <begin position="339"/>
        <end position="570"/>
    </location>
</feature>
<evidence type="ECO:0000256" key="6">
    <source>
        <dbReference type="ARBA" id="ARBA00022679"/>
    </source>
</evidence>
<dbReference type="CDD" id="cd06225">
    <property type="entry name" value="HAMP"/>
    <property type="match status" value="1"/>
</dbReference>
<feature type="domain" description="HAMP" evidence="15">
    <location>
        <begin position="304"/>
        <end position="356"/>
    </location>
</feature>
<evidence type="ECO:0000256" key="5">
    <source>
        <dbReference type="ARBA" id="ARBA00022553"/>
    </source>
</evidence>
<dbReference type="GO" id="GO:0016301">
    <property type="term" value="F:kinase activity"/>
    <property type="evidence" value="ECO:0007669"/>
    <property type="project" value="UniProtKB-KW"/>
</dbReference>
<gene>
    <name evidence="16" type="ORF">WMW72_08410</name>
</gene>
<keyword evidence="9" id="KW-0067">ATP-binding</keyword>
<evidence type="ECO:0000256" key="9">
    <source>
        <dbReference type="ARBA" id="ARBA00022840"/>
    </source>
</evidence>
<evidence type="ECO:0000256" key="4">
    <source>
        <dbReference type="ARBA" id="ARBA00022475"/>
    </source>
</evidence>
<dbReference type="InterPro" id="IPR036890">
    <property type="entry name" value="HATPase_C_sf"/>
</dbReference>
<evidence type="ECO:0000256" key="13">
    <source>
        <dbReference type="SAM" id="Phobius"/>
    </source>
</evidence>
<evidence type="ECO:0000256" key="7">
    <source>
        <dbReference type="ARBA" id="ARBA00022741"/>
    </source>
</evidence>
<dbReference type="Proteomes" id="UP001469365">
    <property type="component" value="Unassembled WGS sequence"/>
</dbReference>
<comment type="subcellular location">
    <subcellularLocation>
        <location evidence="2">Cell membrane</location>
        <topology evidence="2">Multi-pass membrane protein</topology>
    </subcellularLocation>
</comment>
<dbReference type="SMART" id="SM00304">
    <property type="entry name" value="HAMP"/>
    <property type="match status" value="1"/>
</dbReference>
<dbReference type="InterPro" id="IPR010559">
    <property type="entry name" value="Sig_transdc_His_kin_internal"/>
</dbReference>
<dbReference type="SUPFAM" id="SSF55874">
    <property type="entry name" value="ATPase domain of HSP90 chaperone/DNA topoisomerase II/histidine kinase"/>
    <property type="match status" value="1"/>
</dbReference>
<evidence type="ECO:0000256" key="8">
    <source>
        <dbReference type="ARBA" id="ARBA00022777"/>
    </source>
</evidence>
<comment type="catalytic activity">
    <reaction evidence="1">
        <text>ATP + protein L-histidine = ADP + protein N-phospho-L-histidine.</text>
        <dbReference type="EC" id="2.7.13.3"/>
    </reaction>
</comment>
<evidence type="ECO:0000259" key="15">
    <source>
        <dbReference type="PROSITE" id="PS50885"/>
    </source>
</evidence>
<comment type="caution">
    <text evidence="16">The sequence shown here is derived from an EMBL/GenBank/DDBJ whole genome shotgun (WGS) entry which is preliminary data.</text>
</comment>
<dbReference type="SUPFAM" id="SSF158472">
    <property type="entry name" value="HAMP domain-like"/>
    <property type="match status" value="1"/>
</dbReference>
<keyword evidence="5" id="KW-0597">Phosphoprotein</keyword>
<evidence type="ECO:0000256" key="3">
    <source>
        <dbReference type="ARBA" id="ARBA00012438"/>
    </source>
</evidence>
<name>A0ABU9DGN6_9BACL</name>
<dbReference type="PROSITE" id="PS50885">
    <property type="entry name" value="HAMP"/>
    <property type="match status" value="1"/>
</dbReference>
<evidence type="ECO:0000256" key="11">
    <source>
        <dbReference type="ARBA" id="ARBA00023136"/>
    </source>
</evidence>
<feature type="transmembrane region" description="Helical" evidence="13">
    <location>
        <begin position="280"/>
        <end position="303"/>
    </location>
</feature>
<dbReference type="PROSITE" id="PS50109">
    <property type="entry name" value="HIS_KIN"/>
    <property type="match status" value="1"/>
</dbReference>
<evidence type="ECO:0000313" key="17">
    <source>
        <dbReference type="Proteomes" id="UP001469365"/>
    </source>
</evidence>
<dbReference type="InterPro" id="IPR050640">
    <property type="entry name" value="Bact_2-comp_sensor_kinase"/>
</dbReference>
<dbReference type="Pfam" id="PF06580">
    <property type="entry name" value="His_kinase"/>
    <property type="match status" value="1"/>
</dbReference>
<evidence type="ECO:0000256" key="10">
    <source>
        <dbReference type="ARBA" id="ARBA00023012"/>
    </source>
</evidence>
<evidence type="ECO:0000256" key="2">
    <source>
        <dbReference type="ARBA" id="ARBA00004651"/>
    </source>
</evidence>
<keyword evidence="13" id="KW-1133">Transmembrane helix</keyword>
<keyword evidence="6" id="KW-0808">Transferase</keyword>
<dbReference type="Pfam" id="PF00672">
    <property type="entry name" value="HAMP"/>
    <property type="match status" value="1"/>
</dbReference>
<keyword evidence="12" id="KW-0175">Coiled coil</keyword>
<dbReference type="InterPro" id="IPR005467">
    <property type="entry name" value="His_kinase_dom"/>
</dbReference>
<dbReference type="EMBL" id="JBBPCC010000004">
    <property type="protein sequence ID" value="MEK8127919.1"/>
    <property type="molecule type" value="Genomic_DNA"/>
</dbReference>
<dbReference type="Pfam" id="PF02518">
    <property type="entry name" value="HATPase_c"/>
    <property type="match status" value="1"/>
</dbReference>
<evidence type="ECO:0000256" key="1">
    <source>
        <dbReference type="ARBA" id="ARBA00000085"/>
    </source>
</evidence>
<keyword evidence="11 13" id="KW-0472">Membrane</keyword>
<protein>
    <recommendedName>
        <fullName evidence="3">histidine kinase</fullName>
        <ecNumber evidence="3">2.7.13.3</ecNumber>
    </recommendedName>
</protein>
<dbReference type="InterPro" id="IPR003660">
    <property type="entry name" value="HAMP_dom"/>
</dbReference>
<dbReference type="SMART" id="SM00387">
    <property type="entry name" value="HATPase_c"/>
    <property type="match status" value="1"/>
</dbReference>
<keyword evidence="10" id="KW-0902">Two-component regulatory system</keyword>
<dbReference type="RefSeq" id="WP_341414982.1">
    <property type="nucleotide sequence ID" value="NZ_JBBPCC010000004.1"/>
</dbReference>
<dbReference type="PANTHER" id="PTHR34220:SF7">
    <property type="entry name" value="SENSOR HISTIDINE KINASE YPDA"/>
    <property type="match status" value="1"/>
</dbReference>
<dbReference type="PRINTS" id="PR00344">
    <property type="entry name" value="BCTRLSENSOR"/>
</dbReference>
<reference evidence="16 17" key="1">
    <citation type="submission" date="2024-04" db="EMBL/GenBank/DDBJ databases">
        <title>draft genome sequnece of Paenibacillus filicis.</title>
        <authorList>
            <person name="Kim D.-U."/>
        </authorList>
    </citation>
    <scope>NUCLEOTIDE SEQUENCE [LARGE SCALE GENOMIC DNA]</scope>
    <source>
        <strain evidence="16 17">KACC14197</strain>
    </source>
</reference>
<feature type="coiled-coil region" evidence="12">
    <location>
        <begin position="351"/>
        <end position="378"/>
    </location>
</feature>
<keyword evidence="8 16" id="KW-0418">Kinase</keyword>
<keyword evidence="7" id="KW-0547">Nucleotide-binding</keyword>
<evidence type="ECO:0000313" key="16">
    <source>
        <dbReference type="EMBL" id="MEK8127919.1"/>
    </source>
</evidence>
<accession>A0ABU9DGN6</accession>
<dbReference type="EC" id="2.7.13.3" evidence="3"/>
<dbReference type="PANTHER" id="PTHR34220">
    <property type="entry name" value="SENSOR HISTIDINE KINASE YPDA"/>
    <property type="match status" value="1"/>
</dbReference>
<dbReference type="Gene3D" id="3.30.565.10">
    <property type="entry name" value="Histidine kinase-like ATPase, C-terminal domain"/>
    <property type="match status" value="1"/>
</dbReference>